<name>A0A9D4UGM1_ADICA</name>
<dbReference type="AlphaFoldDB" id="A0A9D4UGM1"/>
<gene>
    <name evidence="2" type="ORF">GOP47_0017845</name>
</gene>
<protein>
    <submittedName>
        <fullName evidence="2">Uncharacterized protein</fullName>
    </submittedName>
</protein>
<evidence type="ECO:0000313" key="3">
    <source>
        <dbReference type="Proteomes" id="UP000886520"/>
    </source>
</evidence>
<evidence type="ECO:0000313" key="2">
    <source>
        <dbReference type="EMBL" id="KAI5067317.1"/>
    </source>
</evidence>
<reference evidence="2" key="1">
    <citation type="submission" date="2021-01" db="EMBL/GenBank/DDBJ databases">
        <title>Adiantum capillus-veneris genome.</title>
        <authorList>
            <person name="Fang Y."/>
            <person name="Liao Q."/>
        </authorList>
    </citation>
    <scope>NUCLEOTIDE SEQUENCE</scope>
    <source>
        <strain evidence="2">H3</strain>
        <tissue evidence="2">Leaf</tissue>
    </source>
</reference>
<dbReference type="EMBL" id="JABFUD020000017">
    <property type="protein sequence ID" value="KAI5067317.1"/>
    <property type="molecule type" value="Genomic_DNA"/>
</dbReference>
<organism evidence="2 3">
    <name type="scientific">Adiantum capillus-veneris</name>
    <name type="common">Maidenhair fern</name>
    <dbReference type="NCBI Taxonomy" id="13818"/>
    <lineage>
        <taxon>Eukaryota</taxon>
        <taxon>Viridiplantae</taxon>
        <taxon>Streptophyta</taxon>
        <taxon>Embryophyta</taxon>
        <taxon>Tracheophyta</taxon>
        <taxon>Polypodiopsida</taxon>
        <taxon>Polypodiidae</taxon>
        <taxon>Polypodiales</taxon>
        <taxon>Pteridineae</taxon>
        <taxon>Pteridaceae</taxon>
        <taxon>Vittarioideae</taxon>
        <taxon>Adiantum</taxon>
    </lineage>
</organism>
<sequence>MLPTMANPLLLLFTSEKKGGSKYTCMRREVKQASQEMQVNPANPRLVEHQAPSKAEKQASAVEIEATGAGEPTAN</sequence>
<feature type="region of interest" description="Disordered" evidence="1">
    <location>
        <begin position="35"/>
        <end position="75"/>
    </location>
</feature>
<evidence type="ECO:0000256" key="1">
    <source>
        <dbReference type="SAM" id="MobiDB-lite"/>
    </source>
</evidence>
<keyword evidence="3" id="KW-1185">Reference proteome</keyword>
<proteinExistence type="predicted"/>
<accession>A0A9D4UGM1</accession>
<dbReference type="Proteomes" id="UP000886520">
    <property type="component" value="Chromosome 17"/>
</dbReference>
<comment type="caution">
    <text evidence="2">The sequence shown here is derived from an EMBL/GenBank/DDBJ whole genome shotgun (WGS) entry which is preliminary data.</text>
</comment>